<organism evidence="2 3">
    <name type="scientific">Ascobolus immersus RN42</name>
    <dbReference type="NCBI Taxonomy" id="1160509"/>
    <lineage>
        <taxon>Eukaryota</taxon>
        <taxon>Fungi</taxon>
        <taxon>Dikarya</taxon>
        <taxon>Ascomycota</taxon>
        <taxon>Pezizomycotina</taxon>
        <taxon>Pezizomycetes</taxon>
        <taxon>Pezizales</taxon>
        <taxon>Ascobolaceae</taxon>
        <taxon>Ascobolus</taxon>
    </lineage>
</organism>
<evidence type="ECO:0000313" key="3">
    <source>
        <dbReference type="Proteomes" id="UP000275078"/>
    </source>
</evidence>
<proteinExistence type="predicted"/>
<feature type="signal peptide" evidence="1">
    <location>
        <begin position="1"/>
        <end position="24"/>
    </location>
</feature>
<evidence type="ECO:0000256" key="1">
    <source>
        <dbReference type="SAM" id="SignalP"/>
    </source>
</evidence>
<name>A0A3N4HKD6_ASCIM</name>
<keyword evidence="1" id="KW-0732">Signal</keyword>
<reference evidence="2 3" key="1">
    <citation type="journal article" date="2018" name="Nat. Ecol. Evol.">
        <title>Pezizomycetes genomes reveal the molecular basis of ectomycorrhizal truffle lifestyle.</title>
        <authorList>
            <person name="Murat C."/>
            <person name="Payen T."/>
            <person name="Noel B."/>
            <person name="Kuo A."/>
            <person name="Morin E."/>
            <person name="Chen J."/>
            <person name="Kohler A."/>
            <person name="Krizsan K."/>
            <person name="Balestrini R."/>
            <person name="Da Silva C."/>
            <person name="Montanini B."/>
            <person name="Hainaut M."/>
            <person name="Levati E."/>
            <person name="Barry K.W."/>
            <person name="Belfiori B."/>
            <person name="Cichocki N."/>
            <person name="Clum A."/>
            <person name="Dockter R.B."/>
            <person name="Fauchery L."/>
            <person name="Guy J."/>
            <person name="Iotti M."/>
            <person name="Le Tacon F."/>
            <person name="Lindquist E.A."/>
            <person name="Lipzen A."/>
            <person name="Malagnac F."/>
            <person name="Mello A."/>
            <person name="Molinier V."/>
            <person name="Miyauchi S."/>
            <person name="Poulain J."/>
            <person name="Riccioni C."/>
            <person name="Rubini A."/>
            <person name="Sitrit Y."/>
            <person name="Splivallo R."/>
            <person name="Traeger S."/>
            <person name="Wang M."/>
            <person name="Zifcakova L."/>
            <person name="Wipf D."/>
            <person name="Zambonelli A."/>
            <person name="Paolocci F."/>
            <person name="Nowrousian M."/>
            <person name="Ottonello S."/>
            <person name="Baldrian P."/>
            <person name="Spatafora J.W."/>
            <person name="Henrissat B."/>
            <person name="Nagy L.G."/>
            <person name="Aury J.M."/>
            <person name="Wincker P."/>
            <person name="Grigoriev I.V."/>
            <person name="Bonfante P."/>
            <person name="Martin F.M."/>
        </authorList>
    </citation>
    <scope>NUCLEOTIDE SEQUENCE [LARGE SCALE GENOMIC DNA]</scope>
    <source>
        <strain evidence="2 3">RN42</strain>
    </source>
</reference>
<evidence type="ECO:0008006" key="4">
    <source>
        <dbReference type="Google" id="ProtNLM"/>
    </source>
</evidence>
<protein>
    <recommendedName>
        <fullName evidence="4">Extracellular membrane protein CFEM domain-containing protein</fullName>
    </recommendedName>
</protein>
<feature type="chain" id="PRO_5018260292" description="Extracellular membrane protein CFEM domain-containing protein" evidence="1">
    <location>
        <begin position="25"/>
        <end position="162"/>
    </location>
</feature>
<gene>
    <name evidence="2" type="ORF">BJ508DRAFT_313516</name>
</gene>
<keyword evidence="3" id="KW-1185">Reference proteome</keyword>
<sequence>MKLLTHPATFIIFNALFLASPALGQIRSMTDIRGATSCSNTCYRAFASDFPSEAGCSGPSDWPCLCKAVELLALAVEKDASAASELGLGALGECIVANCDRDAERLMREMEAGTRAVDVKCTSLARSKGGLPSASSRIYLSRSSVALGSLVGVLTGIVIWNL</sequence>
<dbReference type="EMBL" id="ML119812">
    <property type="protein sequence ID" value="RPA73737.1"/>
    <property type="molecule type" value="Genomic_DNA"/>
</dbReference>
<dbReference type="AlphaFoldDB" id="A0A3N4HKD6"/>
<evidence type="ECO:0000313" key="2">
    <source>
        <dbReference type="EMBL" id="RPA73737.1"/>
    </source>
</evidence>
<dbReference type="Proteomes" id="UP000275078">
    <property type="component" value="Unassembled WGS sequence"/>
</dbReference>
<accession>A0A3N4HKD6</accession>